<evidence type="ECO:0000313" key="8">
    <source>
        <dbReference type="Proteomes" id="UP000682802"/>
    </source>
</evidence>
<keyword evidence="2 5" id="KW-0812">Transmembrane</keyword>
<dbReference type="Proteomes" id="UP000682802">
    <property type="component" value="Chromosome 1"/>
</dbReference>
<organism evidence="7 8">
    <name type="scientific">Flammeovirga kamogawensis</name>
    <dbReference type="NCBI Taxonomy" id="373891"/>
    <lineage>
        <taxon>Bacteria</taxon>
        <taxon>Pseudomonadati</taxon>
        <taxon>Bacteroidota</taxon>
        <taxon>Cytophagia</taxon>
        <taxon>Cytophagales</taxon>
        <taxon>Flammeovirgaceae</taxon>
        <taxon>Flammeovirga</taxon>
    </lineage>
</organism>
<protein>
    <submittedName>
        <fullName evidence="7">DoxX family protein</fullName>
    </submittedName>
</protein>
<evidence type="ECO:0000256" key="1">
    <source>
        <dbReference type="ARBA" id="ARBA00004141"/>
    </source>
</evidence>
<dbReference type="RefSeq" id="WP_144072718.1">
    <property type="nucleotide sequence ID" value="NZ_CP076128.1"/>
</dbReference>
<keyword evidence="8" id="KW-1185">Reference proteome</keyword>
<name>A0ABX8GZY9_9BACT</name>
<evidence type="ECO:0000259" key="6">
    <source>
        <dbReference type="Pfam" id="PF07291"/>
    </source>
</evidence>
<dbReference type="EMBL" id="CP076128">
    <property type="protein sequence ID" value="QWG08811.1"/>
    <property type="molecule type" value="Genomic_DNA"/>
</dbReference>
<accession>A0ABX8GZY9</accession>
<comment type="subcellular location">
    <subcellularLocation>
        <location evidence="1">Membrane</location>
        <topology evidence="1">Multi-pass membrane protein</topology>
    </subcellularLocation>
</comment>
<keyword evidence="3 5" id="KW-1133">Transmembrane helix</keyword>
<dbReference type="NCBIfam" id="NF045576">
    <property type="entry name" value="BT_3928_fam"/>
    <property type="match status" value="1"/>
</dbReference>
<evidence type="ECO:0000313" key="7">
    <source>
        <dbReference type="EMBL" id="QWG08811.1"/>
    </source>
</evidence>
<evidence type="ECO:0000256" key="5">
    <source>
        <dbReference type="SAM" id="Phobius"/>
    </source>
</evidence>
<feature type="domain" description="Methylamine utilisation protein MauE" evidence="6">
    <location>
        <begin position="1"/>
        <end position="146"/>
    </location>
</feature>
<evidence type="ECO:0000256" key="4">
    <source>
        <dbReference type="ARBA" id="ARBA00023136"/>
    </source>
</evidence>
<dbReference type="InterPro" id="IPR009908">
    <property type="entry name" value="Methylamine_util_MauE"/>
</dbReference>
<evidence type="ECO:0000256" key="2">
    <source>
        <dbReference type="ARBA" id="ARBA00022692"/>
    </source>
</evidence>
<proteinExistence type="predicted"/>
<feature type="transmembrane region" description="Helical" evidence="5">
    <location>
        <begin position="95"/>
        <end position="111"/>
    </location>
</feature>
<dbReference type="Pfam" id="PF07291">
    <property type="entry name" value="MauE"/>
    <property type="match status" value="1"/>
</dbReference>
<sequence>MKTLQRILAIVVGLVFIISGFVKIDDPMGTAIKFEEYFHVFADDFAGVLGFLESFFLVLVPYSLWLSVLFSSFEVILGVALVIGFRQKISLKATLALLIFFGFLTFYSAYFNKVTDCGCFGDAYKFSPWGSFTKDVVLLVLLVFSMILLPKERPMQFTGYSVPKKETTKAWKTITILVVTLFSFGTCTYAIRHLPPIDFRPYKVGANIGEMMKPQAPCQNLFFMEKDGVVQEFDSYPTDPSWKFKKMEIVNAEECEPLIPDYYISNEEGQDFTDLTIKGTRLLVIVQNVSEIEDETIQPIISLVNELSEKEVQSITITSDATDFRAFTERVHLSIPYYYADATVLKAMIRSNPGVMLVKDGTILGKWHYNDTPTTQDITTLL</sequence>
<gene>
    <name evidence="7" type="ORF">KM029_07680</name>
</gene>
<evidence type="ECO:0000256" key="3">
    <source>
        <dbReference type="ARBA" id="ARBA00022989"/>
    </source>
</evidence>
<feature type="transmembrane region" description="Helical" evidence="5">
    <location>
        <begin position="7"/>
        <end position="24"/>
    </location>
</feature>
<feature type="transmembrane region" description="Helical" evidence="5">
    <location>
        <begin position="62"/>
        <end position="83"/>
    </location>
</feature>
<feature type="transmembrane region" description="Helical" evidence="5">
    <location>
        <begin position="131"/>
        <end position="149"/>
    </location>
</feature>
<keyword evidence="4 5" id="KW-0472">Membrane</keyword>
<reference evidence="7 8" key="1">
    <citation type="submission" date="2021-05" db="EMBL/GenBank/DDBJ databases">
        <title>Comparative genomic studies on the polysaccharide-degrading batcterial strains of the Flammeovirga genus.</title>
        <authorList>
            <person name="Zewei F."/>
            <person name="Zheng Z."/>
            <person name="Yu L."/>
            <person name="Ruyue G."/>
            <person name="Yanhong M."/>
            <person name="Yuanyuan C."/>
            <person name="Jingyan G."/>
            <person name="Wenjun H."/>
        </authorList>
    </citation>
    <scope>NUCLEOTIDE SEQUENCE [LARGE SCALE GENOMIC DNA]</scope>
    <source>
        <strain evidence="7 8">YS10</strain>
    </source>
</reference>
<feature type="transmembrane region" description="Helical" evidence="5">
    <location>
        <begin position="170"/>
        <end position="191"/>
    </location>
</feature>